<keyword evidence="1" id="KW-0812">Transmembrane</keyword>
<dbReference type="Proteomes" id="UP000426027">
    <property type="component" value="Chromosome"/>
</dbReference>
<evidence type="ECO:0000313" key="2">
    <source>
        <dbReference type="EMBL" id="QGW27478.1"/>
    </source>
</evidence>
<evidence type="ECO:0000256" key="1">
    <source>
        <dbReference type="SAM" id="Phobius"/>
    </source>
</evidence>
<dbReference type="AlphaFoldDB" id="A0A6I6GIG0"/>
<evidence type="ECO:0000313" key="3">
    <source>
        <dbReference type="Proteomes" id="UP000426027"/>
    </source>
</evidence>
<keyword evidence="1" id="KW-0472">Membrane</keyword>
<feature type="transmembrane region" description="Helical" evidence="1">
    <location>
        <begin position="81"/>
        <end position="98"/>
    </location>
</feature>
<gene>
    <name evidence="2" type="ORF">GLV81_04645</name>
</gene>
<feature type="transmembrane region" description="Helical" evidence="1">
    <location>
        <begin position="49"/>
        <end position="69"/>
    </location>
</feature>
<protein>
    <submittedName>
        <fullName evidence="2">Uncharacterized protein</fullName>
    </submittedName>
</protein>
<accession>A0A6I6GIG0</accession>
<feature type="transmembrane region" description="Helical" evidence="1">
    <location>
        <begin position="118"/>
        <end position="143"/>
    </location>
</feature>
<proteinExistence type="predicted"/>
<sequence>MMAIQGAALKTATTPMGILDLEFAGTVARVDEILQAWQYLNNTALWNNLIDYGFLTAYSFFFAKGIQFVLNQWPSQHWQKLSGILLLLPWVPGILDAIENAFMLGWLLNFVPAYSPALLYWMVCVKFAMAALLFIICFPAWLYNFYLLMRPKS</sequence>
<name>A0A6I6GIG0_9BACT</name>
<organism evidence="2 3">
    <name type="scientific">Phnomibacter ginsenosidimutans</name>
    <dbReference type="NCBI Taxonomy" id="2676868"/>
    <lineage>
        <taxon>Bacteria</taxon>
        <taxon>Pseudomonadati</taxon>
        <taxon>Bacteroidota</taxon>
        <taxon>Chitinophagia</taxon>
        <taxon>Chitinophagales</taxon>
        <taxon>Chitinophagaceae</taxon>
        <taxon>Phnomibacter</taxon>
    </lineage>
</organism>
<dbReference type="RefSeq" id="WP_157477285.1">
    <property type="nucleotide sequence ID" value="NZ_CP046566.1"/>
</dbReference>
<keyword evidence="3" id="KW-1185">Reference proteome</keyword>
<dbReference type="EMBL" id="CP046566">
    <property type="protein sequence ID" value="QGW27478.1"/>
    <property type="molecule type" value="Genomic_DNA"/>
</dbReference>
<keyword evidence="1" id="KW-1133">Transmembrane helix</keyword>
<reference evidence="2 3" key="1">
    <citation type="submission" date="2019-11" db="EMBL/GenBank/DDBJ databases">
        <authorList>
            <person name="Im W.T."/>
        </authorList>
    </citation>
    <scope>NUCLEOTIDE SEQUENCE [LARGE SCALE GENOMIC DNA]</scope>
    <source>
        <strain evidence="2 3">SB-02</strain>
    </source>
</reference>
<dbReference type="KEGG" id="fls:GLV81_04645"/>